<gene>
    <name evidence="3" type="ORF">E6C60_2140</name>
</gene>
<dbReference type="PANTHER" id="PTHR45947">
    <property type="entry name" value="SULFOQUINOVOSYL TRANSFERASE SQD2"/>
    <property type="match status" value="1"/>
</dbReference>
<dbReference type="InterPro" id="IPR001296">
    <property type="entry name" value="Glyco_trans_1"/>
</dbReference>
<reference evidence="3 4" key="1">
    <citation type="submission" date="2019-05" db="EMBL/GenBank/DDBJ databases">
        <authorList>
            <person name="Chen C."/>
        </authorList>
    </citation>
    <scope>NUCLEOTIDE SEQUENCE [LARGE SCALE GENOMIC DNA]</scope>
    <source>
        <strain evidence="3 4">HB172198</strain>
    </source>
</reference>
<keyword evidence="4" id="KW-1185">Reference proteome</keyword>
<dbReference type="GO" id="GO:0016758">
    <property type="term" value="F:hexosyltransferase activity"/>
    <property type="evidence" value="ECO:0007669"/>
    <property type="project" value="TreeGrafter"/>
</dbReference>
<dbReference type="Proteomes" id="UP000300879">
    <property type="component" value="Chromosome"/>
</dbReference>
<dbReference type="Pfam" id="PF00534">
    <property type="entry name" value="Glycos_transf_1"/>
    <property type="match status" value="1"/>
</dbReference>
<dbReference type="RefSeq" id="WP_138225821.1">
    <property type="nucleotide sequence ID" value="NZ_CP040396.1"/>
</dbReference>
<dbReference type="InterPro" id="IPR050194">
    <property type="entry name" value="Glycosyltransferase_grp1"/>
</dbReference>
<name>A0A4P8XKE8_9BACL</name>
<organism evidence="3 4">
    <name type="scientific">Paenibacillus algicola</name>
    <dbReference type="NCBI Taxonomy" id="2565926"/>
    <lineage>
        <taxon>Bacteria</taxon>
        <taxon>Bacillati</taxon>
        <taxon>Bacillota</taxon>
        <taxon>Bacilli</taxon>
        <taxon>Bacillales</taxon>
        <taxon>Paenibacillaceae</taxon>
        <taxon>Paenibacillus</taxon>
    </lineage>
</organism>
<feature type="domain" description="Glycosyl transferase family 1" evidence="1">
    <location>
        <begin position="223"/>
        <end position="379"/>
    </location>
</feature>
<dbReference type="EMBL" id="CP040396">
    <property type="protein sequence ID" value="QCT02855.1"/>
    <property type="molecule type" value="Genomic_DNA"/>
</dbReference>
<dbReference type="Pfam" id="PF13439">
    <property type="entry name" value="Glyco_transf_4"/>
    <property type="match status" value="1"/>
</dbReference>
<dbReference type="KEGG" id="palo:E6C60_2140"/>
<dbReference type="CDD" id="cd03801">
    <property type="entry name" value="GT4_PimA-like"/>
    <property type="match status" value="1"/>
</dbReference>
<proteinExistence type="predicted"/>
<dbReference type="Gene3D" id="3.40.50.2000">
    <property type="entry name" value="Glycogen Phosphorylase B"/>
    <property type="match status" value="2"/>
</dbReference>
<evidence type="ECO:0000313" key="4">
    <source>
        <dbReference type="Proteomes" id="UP000300879"/>
    </source>
</evidence>
<dbReference type="PANTHER" id="PTHR45947:SF3">
    <property type="entry name" value="SULFOQUINOVOSYL TRANSFERASE SQD2"/>
    <property type="match status" value="1"/>
</dbReference>
<accession>A0A4P8XKE8</accession>
<protein>
    <submittedName>
        <fullName evidence="3">Glycosyl transferase group 1</fullName>
    </submittedName>
</protein>
<evidence type="ECO:0000313" key="3">
    <source>
        <dbReference type="EMBL" id="QCT02855.1"/>
    </source>
</evidence>
<sequence>MRILLATMWLVPHVGGVWNFMQQLHDRLVMMGHQVDLLGNSPDYSSYYLVNQGRELPKELLLPMLRTKLNLVTAPIVNSESYLKYYEFERYSLELAAAFFGLDHYDIIHTQDIFAARALYRVKPKHIPLISQVHGSVAREMHEHFRKRPELQVANGSPTWNYYPEMEFQSAMSSDLTVTANQWSKNILVKEYGVASERIQVLPYGIETEAFYDKMARGTLIQRPPGKKVFIFPARLVPVKGIDVLLAALAIVARRRSDWVCWIVGDGELMASLQALTQQLGLQEYVIFHGARNDIPALLGQSDIFVHTCVQDNQPYSVMEAQLAGLPCVVSNAGGLPEMVQEGVTGLISQVGDAGAIAEQLILLLANDEYRQALGRNGQAYANEVWSMDRMMEQMIMTYHEVLARKI</sequence>
<keyword evidence="3" id="KW-0808">Transferase</keyword>
<dbReference type="OrthoDB" id="9815550at2"/>
<dbReference type="SUPFAM" id="SSF53756">
    <property type="entry name" value="UDP-Glycosyltransferase/glycogen phosphorylase"/>
    <property type="match status" value="1"/>
</dbReference>
<evidence type="ECO:0000259" key="2">
    <source>
        <dbReference type="Pfam" id="PF13439"/>
    </source>
</evidence>
<evidence type="ECO:0000259" key="1">
    <source>
        <dbReference type="Pfam" id="PF00534"/>
    </source>
</evidence>
<dbReference type="AlphaFoldDB" id="A0A4P8XKE8"/>
<dbReference type="InterPro" id="IPR028098">
    <property type="entry name" value="Glyco_trans_4-like_N"/>
</dbReference>
<feature type="domain" description="Glycosyltransferase subfamily 4-like N-terminal" evidence="2">
    <location>
        <begin position="14"/>
        <end position="209"/>
    </location>
</feature>